<name>A0AAV5GCS3_9BASI</name>
<evidence type="ECO:0000256" key="3">
    <source>
        <dbReference type="SAM" id="Phobius"/>
    </source>
</evidence>
<feature type="compositionally biased region" description="Low complexity" evidence="2">
    <location>
        <begin position="595"/>
        <end position="607"/>
    </location>
</feature>
<proteinExistence type="predicted"/>
<feature type="compositionally biased region" description="Low complexity" evidence="2">
    <location>
        <begin position="641"/>
        <end position="659"/>
    </location>
</feature>
<keyword evidence="3" id="KW-0472">Membrane</keyword>
<feature type="region of interest" description="Disordered" evidence="2">
    <location>
        <begin position="577"/>
        <end position="667"/>
    </location>
</feature>
<dbReference type="Pfam" id="PF07859">
    <property type="entry name" value="Abhydrolase_3"/>
    <property type="match status" value="1"/>
</dbReference>
<protein>
    <recommendedName>
        <fullName evidence="4">Alpha/beta hydrolase fold-3 domain-containing protein</fullName>
    </recommendedName>
</protein>
<keyword evidence="6" id="KW-1185">Reference proteome</keyword>
<dbReference type="EMBL" id="BQKY01000006">
    <property type="protein sequence ID" value="GJN90350.1"/>
    <property type="molecule type" value="Genomic_DNA"/>
</dbReference>
<evidence type="ECO:0000256" key="1">
    <source>
        <dbReference type="ARBA" id="ARBA00022801"/>
    </source>
</evidence>
<dbReference type="InterPro" id="IPR013094">
    <property type="entry name" value="AB_hydrolase_3"/>
</dbReference>
<feature type="region of interest" description="Disordered" evidence="2">
    <location>
        <begin position="470"/>
        <end position="492"/>
    </location>
</feature>
<dbReference type="Proteomes" id="UP001342314">
    <property type="component" value="Unassembled WGS sequence"/>
</dbReference>
<feature type="domain" description="Alpha/beta hydrolase fold-3" evidence="4">
    <location>
        <begin position="142"/>
        <end position="317"/>
    </location>
</feature>
<feature type="transmembrane region" description="Helical" evidence="3">
    <location>
        <begin position="21"/>
        <end position="42"/>
    </location>
</feature>
<evidence type="ECO:0000259" key="4">
    <source>
        <dbReference type="Pfam" id="PF07859"/>
    </source>
</evidence>
<evidence type="ECO:0000313" key="6">
    <source>
        <dbReference type="Proteomes" id="UP001342314"/>
    </source>
</evidence>
<sequence length="700" mass="75223">MVPKSGTVRLSVNRAAPDQRLSLFLVLHFVFCFLLPQLFFVIPARLFLEYVVCRWFSPVVAIGRPLVAHFVVRLGQVYACGTVPAVTRIVMGSNTSYTLTHTGPAFVKAGRGWATKVKANATEGWWIAPPKTDRAKDDVVLYFVHGGGFLFDSGANCHEFFLSVIQELKKKHGLNASVFSLHYRLAPEFAYPTQLNETLAGYHYLVNTLGIPEDKIVLGGDSAGGNIVEGFLLHLARPAKEIQVPSELGETPKRPGGVLLVSPYHNLCSKSQSLETNSTFDVLDSTVATRAAFSYIGALDQLPASHRFRQPSLNPLYLFISPQKDLPHPAERLPGVYGWSHIHGIKKFKSPYVNPAVCADKDWWKEAMPGGGRTLVSWGGKEILADDCQSLFNMLERSGVEPKKLVKSLGIHDWLFHDWSIPFSWRTNAKGPEADFYYGRNAVVDLLKDVASSSTSGACVTSAKSSAVKQGTPEIRARATAPKTPSVPGESSYATVASHDEHISSRAPIVAEGEQARIKHVDEQKAEAARAKKAYEEAPTTRGGTFAQVAAHEDHIAPDAPVVAEGEGAVIEREKAAQALQHAHEHRQPKPQPPSDAAASGSAAAAAPKKESKKKKASPKQQESSLPTLGSAKPKKTSSVNGTNGAPAPASGPANDAGGSYAAIAKHDNHVAPDAPVVAEGEGAVLKPRLEDGSLAVEKA</sequence>
<feature type="compositionally biased region" description="Basic and acidic residues" evidence="2">
    <location>
        <begin position="577"/>
        <end position="588"/>
    </location>
</feature>
<comment type="caution">
    <text evidence="5">The sequence shown here is derived from an EMBL/GenBank/DDBJ whole genome shotgun (WGS) entry which is preliminary data.</text>
</comment>
<feature type="region of interest" description="Disordered" evidence="2">
    <location>
        <begin position="519"/>
        <end position="541"/>
    </location>
</feature>
<gene>
    <name evidence="5" type="ORF">Rhopal_003360-T1</name>
</gene>
<dbReference type="PANTHER" id="PTHR48081">
    <property type="entry name" value="AB HYDROLASE SUPERFAMILY PROTEIN C4A8.06C"/>
    <property type="match status" value="1"/>
</dbReference>
<dbReference type="AlphaFoldDB" id="A0AAV5GCS3"/>
<evidence type="ECO:0000313" key="5">
    <source>
        <dbReference type="EMBL" id="GJN90350.1"/>
    </source>
</evidence>
<feature type="compositionally biased region" description="Basic and acidic residues" evidence="2">
    <location>
        <begin position="519"/>
        <end position="536"/>
    </location>
</feature>
<keyword evidence="3" id="KW-1133">Transmembrane helix</keyword>
<dbReference type="SUPFAM" id="SSF53474">
    <property type="entry name" value="alpha/beta-Hydrolases"/>
    <property type="match status" value="1"/>
</dbReference>
<reference evidence="5 6" key="1">
    <citation type="submission" date="2021-12" db="EMBL/GenBank/DDBJ databases">
        <title>High titer production of polyol ester of fatty acids by Rhodotorula paludigena BS15 towards product separation-free biomass refinery.</title>
        <authorList>
            <person name="Mano J."/>
            <person name="Ono H."/>
            <person name="Tanaka T."/>
            <person name="Naito K."/>
            <person name="Sushida H."/>
            <person name="Ike M."/>
            <person name="Tokuyasu K."/>
            <person name="Kitaoka M."/>
        </authorList>
    </citation>
    <scope>NUCLEOTIDE SEQUENCE [LARGE SCALE GENOMIC DNA]</scope>
    <source>
        <strain evidence="5 6">BS15</strain>
    </source>
</reference>
<keyword evidence="1" id="KW-0378">Hydrolase</keyword>
<accession>A0AAV5GCS3</accession>
<dbReference type="Gene3D" id="3.40.50.1820">
    <property type="entry name" value="alpha/beta hydrolase"/>
    <property type="match status" value="1"/>
</dbReference>
<dbReference type="InterPro" id="IPR029058">
    <property type="entry name" value="AB_hydrolase_fold"/>
</dbReference>
<organism evidence="5 6">
    <name type="scientific">Rhodotorula paludigena</name>
    <dbReference type="NCBI Taxonomy" id="86838"/>
    <lineage>
        <taxon>Eukaryota</taxon>
        <taxon>Fungi</taxon>
        <taxon>Dikarya</taxon>
        <taxon>Basidiomycota</taxon>
        <taxon>Pucciniomycotina</taxon>
        <taxon>Microbotryomycetes</taxon>
        <taxon>Sporidiobolales</taxon>
        <taxon>Sporidiobolaceae</taxon>
        <taxon>Rhodotorula</taxon>
    </lineage>
</organism>
<dbReference type="InterPro" id="IPR050300">
    <property type="entry name" value="GDXG_lipolytic_enzyme"/>
</dbReference>
<dbReference type="GO" id="GO:0016787">
    <property type="term" value="F:hydrolase activity"/>
    <property type="evidence" value="ECO:0007669"/>
    <property type="project" value="UniProtKB-KW"/>
</dbReference>
<evidence type="ECO:0000256" key="2">
    <source>
        <dbReference type="SAM" id="MobiDB-lite"/>
    </source>
</evidence>
<keyword evidence="3" id="KW-0812">Transmembrane</keyword>
<dbReference type="PANTHER" id="PTHR48081:SF8">
    <property type="entry name" value="ALPHA_BETA HYDROLASE FOLD-3 DOMAIN-CONTAINING PROTEIN-RELATED"/>
    <property type="match status" value="1"/>
</dbReference>